<comment type="cofactor">
    <cofactor evidence="2">
        <name>glutathione</name>
        <dbReference type="ChEBI" id="CHEBI:57925"/>
    </cofactor>
</comment>
<evidence type="ECO:0000256" key="5">
    <source>
        <dbReference type="ARBA" id="ARBA00013199"/>
    </source>
</evidence>
<evidence type="ECO:0000256" key="1">
    <source>
        <dbReference type="ARBA" id="ARBA00001622"/>
    </source>
</evidence>
<dbReference type="EMBL" id="UYYG01000192">
    <property type="protein sequence ID" value="VDN53843.1"/>
    <property type="molecule type" value="Genomic_DNA"/>
</dbReference>
<accession>A0A0N4UQM7</accession>
<evidence type="ECO:0000313" key="13">
    <source>
        <dbReference type="WBParaSite" id="DME_0001032101-mRNA-1"/>
    </source>
</evidence>
<dbReference type="CDD" id="cd03191">
    <property type="entry name" value="GST_C_Zeta"/>
    <property type="match status" value="1"/>
</dbReference>
<evidence type="ECO:0000256" key="3">
    <source>
        <dbReference type="ARBA" id="ARBA00004671"/>
    </source>
</evidence>
<dbReference type="STRING" id="318479.A0A0N4UQM7"/>
<dbReference type="Gene3D" id="3.40.30.10">
    <property type="entry name" value="Glutaredoxin"/>
    <property type="match status" value="1"/>
</dbReference>
<keyword evidence="12" id="KW-1185">Reference proteome</keyword>
<dbReference type="SUPFAM" id="SSF47616">
    <property type="entry name" value="GST C-terminal domain-like"/>
    <property type="match status" value="1"/>
</dbReference>
<evidence type="ECO:0000256" key="7">
    <source>
        <dbReference type="ARBA" id="ARBA00023232"/>
    </source>
</evidence>
<dbReference type="GO" id="GO:0006559">
    <property type="term" value="P:L-phenylalanine catabolic process"/>
    <property type="evidence" value="ECO:0007669"/>
    <property type="project" value="UniProtKB-UniPathway"/>
</dbReference>
<dbReference type="AlphaFoldDB" id="A0A0N4UQM7"/>
<gene>
    <name evidence="10" type="ORF">DME_LOCUS3816</name>
</gene>
<dbReference type="InterPro" id="IPR036282">
    <property type="entry name" value="Glutathione-S-Trfase_C_sf"/>
</dbReference>
<keyword evidence="7" id="KW-0585">Phenylalanine catabolism</keyword>
<dbReference type="EC" id="5.2.1.2" evidence="5"/>
<dbReference type="InterPro" id="IPR004046">
    <property type="entry name" value="GST_C"/>
</dbReference>
<comment type="similarity">
    <text evidence="4">Belongs to the GST superfamily. Zeta family.</text>
</comment>
<dbReference type="Pfam" id="PF14497">
    <property type="entry name" value="GST_C_3"/>
    <property type="match status" value="1"/>
</dbReference>
<proteinExistence type="inferred from homology"/>
<organism evidence="11 13">
    <name type="scientific">Dracunculus medinensis</name>
    <name type="common">Guinea worm</name>
    <dbReference type="NCBI Taxonomy" id="318479"/>
    <lineage>
        <taxon>Eukaryota</taxon>
        <taxon>Metazoa</taxon>
        <taxon>Ecdysozoa</taxon>
        <taxon>Nematoda</taxon>
        <taxon>Chromadorea</taxon>
        <taxon>Rhabditida</taxon>
        <taxon>Spirurina</taxon>
        <taxon>Dracunculoidea</taxon>
        <taxon>Dracunculidae</taxon>
        <taxon>Dracunculus</taxon>
    </lineage>
</organism>
<evidence type="ECO:0000259" key="8">
    <source>
        <dbReference type="PROSITE" id="PS50404"/>
    </source>
</evidence>
<dbReference type="SUPFAM" id="SSF52833">
    <property type="entry name" value="Thioredoxin-like"/>
    <property type="match status" value="1"/>
</dbReference>
<reference evidence="10 12" key="2">
    <citation type="submission" date="2018-11" db="EMBL/GenBank/DDBJ databases">
        <authorList>
            <consortium name="Pathogen Informatics"/>
        </authorList>
    </citation>
    <scope>NUCLEOTIDE SEQUENCE [LARGE SCALE GENOMIC DNA]</scope>
</reference>
<dbReference type="InterPro" id="IPR004045">
    <property type="entry name" value="Glutathione_S-Trfase_N"/>
</dbReference>
<dbReference type="InterPro" id="IPR036249">
    <property type="entry name" value="Thioredoxin-like_sf"/>
</dbReference>
<dbReference type="Proteomes" id="UP000038040">
    <property type="component" value="Unplaced"/>
</dbReference>
<evidence type="ECO:0000256" key="6">
    <source>
        <dbReference type="ARBA" id="ARBA00022878"/>
    </source>
</evidence>
<sequence>MSKIPVLYSYWRSSCSWRVRIDFLKINPFGKVPAFVHNDVIFVESLAILEYLEENFSDRSPLLPKDSTERAKVRAIIIADIQPIQNIGVLKYINDNFDGQEVSKIWAKRWIESGFQKLEKMLHMTAGSYCFGDSITLADVCLVPQVYNAQRFGVNLENFPTIKRINEALLTVPAIMKSHPDRQPDAQLNL</sequence>
<evidence type="ECO:0000313" key="10">
    <source>
        <dbReference type="EMBL" id="VDN53843.1"/>
    </source>
</evidence>
<feature type="domain" description="GST C-terminal" evidence="9">
    <location>
        <begin position="66"/>
        <end position="188"/>
    </location>
</feature>
<dbReference type="GO" id="GO:0016034">
    <property type="term" value="F:maleylacetoacetate isomerase activity"/>
    <property type="evidence" value="ECO:0007669"/>
    <property type="project" value="UniProtKB-EC"/>
</dbReference>
<evidence type="ECO:0000313" key="11">
    <source>
        <dbReference type="Proteomes" id="UP000038040"/>
    </source>
</evidence>
<dbReference type="FunFam" id="1.20.1050.10:FF:000010">
    <property type="entry name" value="Maleylacetoacetate isomerase isoform 1"/>
    <property type="match status" value="1"/>
</dbReference>
<dbReference type="SFLD" id="SFLDS00019">
    <property type="entry name" value="Glutathione_Transferase_(cytos"/>
    <property type="match status" value="1"/>
</dbReference>
<comment type="catalytic activity">
    <reaction evidence="1">
        <text>4-maleylacetoacetate = 4-fumarylacetoacetate</text>
        <dbReference type="Rhea" id="RHEA:14817"/>
        <dbReference type="ChEBI" id="CHEBI:17105"/>
        <dbReference type="ChEBI" id="CHEBI:18034"/>
        <dbReference type="EC" id="5.2.1.2"/>
    </reaction>
</comment>
<dbReference type="OrthoDB" id="202840at2759"/>
<dbReference type="PROSITE" id="PS50404">
    <property type="entry name" value="GST_NTER"/>
    <property type="match status" value="1"/>
</dbReference>
<dbReference type="InterPro" id="IPR005955">
    <property type="entry name" value="GST_Zeta"/>
</dbReference>
<dbReference type="Pfam" id="PF02798">
    <property type="entry name" value="GST_N"/>
    <property type="match status" value="1"/>
</dbReference>
<name>A0A0N4UQM7_DRAME</name>
<dbReference type="SFLD" id="SFLDG00358">
    <property type="entry name" value="Main_(cytGST)"/>
    <property type="match status" value="1"/>
</dbReference>
<dbReference type="GO" id="GO:0005737">
    <property type="term" value="C:cytoplasm"/>
    <property type="evidence" value="ECO:0007669"/>
    <property type="project" value="InterPro"/>
</dbReference>
<dbReference type="Proteomes" id="UP000274756">
    <property type="component" value="Unassembled WGS sequence"/>
</dbReference>
<dbReference type="PANTHER" id="PTHR42673:SF4">
    <property type="entry name" value="MALEYLACETOACETATE ISOMERASE"/>
    <property type="match status" value="1"/>
</dbReference>
<comment type="pathway">
    <text evidence="3">Amino-acid degradation; L-phenylalanine degradation; acetoacetate and fumarate from L-phenylalanine: step 5/6.</text>
</comment>
<dbReference type="GO" id="GO:0004364">
    <property type="term" value="F:glutathione transferase activity"/>
    <property type="evidence" value="ECO:0007669"/>
    <property type="project" value="TreeGrafter"/>
</dbReference>
<dbReference type="InterPro" id="IPR040079">
    <property type="entry name" value="Glutathione_S-Trfase"/>
</dbReference>
<evidence type="ECO:0000313" key="12">
    <source>
        <dbReference type="Proteomes" id="UP000274756"/>
    </source>
</evidence>
<protein>
    <recommendedName>
        <fullName evidence="5">maleylacetoacetate isomerase</fullName>
        <ecNumber evidence="5">5.2.1.2</ecNumber>
    </recommendedName>
</protein>
<dbReference type="PROSITE" id="PS50405">
    <property type="entry name" value="GST_CTER"/>
    <property type="match status" value="1"/>
</dbReference>
<evidence type="ECO:0000256" key="4">
    <source>
        <dbReference type="ARBA" id="ARBA00010007"/>
    </source>
</evidence>
<dbReference type="GO" id="GO:0006749">
    <property type="term" value="P:glutathione metabolic process"/>
    <property type="evidence" value="ECO:0007669"/>
    <property type="project" value="TreeGrafter"/>
</dbReference>
<dbReference type="Gene3D" id="1.20.1050.10">
    <property type="match status" value="1"/>
</dbReference>
<evidence type="ECO:0000256" key="2">
    <source>
        <dbReference type="ARBA" id="ARBA00001955"/>
    </source>
</evidence>
<feature type="domain" description="GST N-terminal" evidence="8">
    <location>
        <begin position="1"/>
        <end position="60"/>
    </location>
</feature>
<dbReference type="WBParaSite" id="DME_0001032101-mRNA-1">
    <property type="protein sequence ID" value="DME_0001032101-mRNA-1"/>
    <property type="gene ID" value="DME_0001032101"/>
</dbReference>
<dbReference type="InterPro" id="IPR034330">
    <property type="entry name" value="GST_Zeta_C"/>
</dbReference>
<evidence type="ECO:0000259" key="9">
    <source>
        <dbReference type="PROSITE" id="PS50405"/>
    </source>
</evidence>
<keyword evidence="6" id="KW-0828">Tyrosine catabolism</keyword>
<reference evidence="13" key="1">
    <citation type="submission" date="2017-02" db="UniProtKB">
        <authorList>
            <consortium name="WormBaseParasite"/>
        </authorList>
    </citation>
    <scope>IDENTIFICATION</scope>
</reference>
<dbReference type="NCBIfam" id="TIGR01262">
    <property type="entry name" value="maiA"/>
    <property type="match status" value="1"/>
</dbReference>
<dbReference type="UniPathway" id="UPA00139">
    <property type="reaction ID" value="UER00340"/>
</dbReference>
<dbReference type="PANTHER" id="PTHR42673">
    <property type="entry name" value="MALEYLACETOACETATE ISOMERASE"/>
    <property type="match status" value="1"/>
</dbReference>
<dbReference type="GO" id="GO:0006572">
    <property type="term" value="P:L-tyrosine catabolic process"/>
    <property type="evidence" value="ECO:0007669"/>
    <property type="project" value="UniProtKB-KW"/>
</dbReference>
<dbReference type="InterPro" id="IPR010987">
    <property type="entry name" value="Glutathione-S-Trfase_C-like"/>
</dbReference>